<dbReference type="PANTHER" id="PTHR11241">
    <property type="entry name" value="DEOXYURIDINE 5'-TRIPHOSPHATE NUCLEOTIDOHYDROLASE"/>
    <property type="match status" value="1"/>
</dbReference>
<dbReference type="UniPathway" id="UPA00610">
    <property type="reaction ID" value="UER00666"/>
</dbReference>
<name>A0A3D9BU10_9RHOB</name>
<comment type="similarity">
    <text evidence="1 5">Belongs to the dUTPase family.</text>
</comment>
<comment type="function">
    <text evidence="5">This enzyme is involved in nucleotide metabolism: it produces dUMP, the immediate precursor of thymidine nucleotides and it decreases the intracellular concentration of dUTP so that uracil cannot be incorporated into DNA.</text>
</comment>
<dbReference type="InterPro" id="IPR008181">
    <property type="entry name" value="dUTPase"/>
</dbReference>
<dbReference type="GO" id="GO:0046081">
    <property type="term" value="P:dUTP catabolic process"/>
    <property type="evidence" value="ECO:0007669"/>
    <property type="project" value="InterPro"/>
</dbReference>
<keyword evidence="3 5" id="KW-0546">Nucleotide metabolism</keyword>
<dbReference type="InterPro" id="IPR029054">
    <property type="entry name" value="dUTPase-like"/>
</dbReference>
<organism evidence="8 9">
    <name type="scientific">Rhodosalinus sediminis</name>
    <dbReference type="NCBI Taxonomy" id="1940533"/>
    <lineage>
        <taxon>Bacteria</taxon>
        <taxon>Pseudomonadati</taxon>
        <taxon>Pseudomonadota</taxon>
        <taxon>Alphaproteobacteria</taxon>
        <taxon>Rhodobacterales</taxon>
        <taxon>Paracoccaceae</taxon>
        <taxon>Rhodosalinus</taxon>
    </lineage>
</organism>
<dbReference type="CDD" id="cd07557">
    <property type="entry name" value="trimeric_dUTPase"/>
    <property type="match status" value="1"/>
</dbReference>
<evidence type="ECO:0000313" key="8">
    <source>
        <dbReference type="EMBL" id="REC56841.1"/>
    </source>
</evidence>
<dbReference type="SUPFAM" id="SSF51283">
    <property type="entry name" value="dUTPase-like"/>
    <property type="match status" value="1"/>
</dbReference>
<dbReference type="AlphaFoldDB" id="A0A3D9BU10"/>
<dbReference type="GO" id="GO:0000287">
    <property type="term" value="F:magnesium ion binding"/>
    <property type="evidence" value="ECO:0007669"/>
    <property type="project" value="UniProtKB-UniRule"/>
</dbReference>
<dbReference type="GO" id="GO:0006226">
    <property type="term" value="P:dUMP biosynthetic process"/>
    <property type="evidence" value="ECO:0007669"/>
    <property type="project" value="UniProtKB-UniRule"/>
</dbReference>
<evidence type="ECO:0000256" key="1">
    <source>
        <dbReference type="ARBA" id="ARBA00006581"/>
    </source>
</evidence>
<comment type="pathway">
    <text evidence="5">Pyrimidine metabolism; dUMP biosynthesis; dUMP from dCTP (dUTP route): step 2/2.</text>
</comment>
<dbReference type="OrthoDB" id="9809956at2"/>
<evidence type="ECO:0000259" key="7">
    <source>
        <dbReference type="Pfam" id="PF00692"/>
    </source>
</evidence>
<dbReference type="Proteomes" id="UP000257131">
    <property type="component" value="Unassembled WGS sequence"/>
</dbReference>
<keyword evidence="5" id="KW-0479">Metal-binding</keyword>
<keyword evidence="5" id="KW-0460">Magnesium</keyword>
<feature type="domain" description="dUTPase-like" evidence="7">
    <location>
        <begin position="52"/>
        <end position="188"/>
    </location>
</feature>
<dbReference type="NCBIfam" id="TIGR00576">
    <property type="entry name" value="dut"/>
    <property type="match status" value="1"/>
</dbReference>
<reference evidence="8 9" key="1">
    <citation type="journal article" date="2017" name="Int. J. Syst. Evol. Microbiol.">
        <title>Rhodosalinus sediminis gen. nov., sp. nov., isolated from marine saltern.</title>
        <authorList>
            <person name="Guo L.Y."/>
            <person name="Ling S.K."/>
            <person name="Li C.M."/>
            <person name="Chen G.J."/>
            <person name="Du Z.J."/>
        </authorList>
    </citation>
    <scope>NUCLEOTIDE SEQUENCE [LARGE SCALE GENOMIC DNA]</scope>
    <source>
        <strain evidence="8 9">WDN1C137</strain>
    </source>
</reference>
<comment type="catalytic activity">
    <reaction evidence="4 5">
        <text>dUTP + H2O = dUMP + diphosphate + H(+)</text>
        <dbReference type="Rhea" id="RHEA:10248"/>
        <dbReference type="ChEBI" id="CHEBI:15377"/>
        <dbReference type="ChEBI" id="CHEBI:15378"/>
        <dbReference type="ChEBI" id="CHEBI:33019"/>
        <dbReference type="ChEBI" id="CHEBI:61555"/>
        <dbReference type="ChEBI" id="CHEBI:246422"/>
        <dbReference type="EC" id="3.6.1.23"/>
    </reaction>
</comment>
<accession>A0A3D9BU10</accession>
<keyword evidence="2 5" id="KW-0378">Hydrolase</keyword>
<feature type="binding site" evidence="5">
    <location>
        <position position="122"/>
    </location>
    <ligand>
        <name>substrate</name>
    </ligand>
</feature>
<feature type="region of interest" description="Disordered" evidence="6">
    <location>
        <begin position="1"/>
        <end position="37"/>
    </location>
</feature>
<dbReference type="EC" id="3.6.1.23" evidence="5"/>
<feature type="binding site" evidence="5">
    <location>
        <begin position="126"/>
        <end position="128"/>
    </location>
    <ligand>
        <name>substrate</name>
    </ligand>
</feature>
<evidence type="ECO:0000256" key="4">
    <source>
        <dbReference type="ARBA" id="ARBA00047686"/>
    </source>
</evidence>
<dbReference type="Pfam" id="PF00692">
    <property type="entry name" value="dUTPase"/>
    <property type="match status" value="1"/>
</dbReference>
<keyword evidence="9" id="KW-1185">Reference proteome</keyword>
<evidence type="ECO:0000256" key="6">
    <source>
        <dbReference type="SAM" id="MobiDB-lite"/>
    </source>
</evidence>
<evidence type="ECO:0000256" key="5">
    <source>
        <dbReference type="HAMAP-Rule" id="MF_00116"/>
    </source>
</evidence>
<sequence length="190" mass="19461">MAAPAQGRGRRAARRADRGGADLTVAGTPPEDGPTQTRVLRVARTEAADPEVPLPEYATAGAAGADLRANFAPEARAVGCLLAPGARALVPTGLRLEIPAGFEVQVRPRSGLALRHGVTVANAPGTIDADYRGPLGVILVNLGAAPVRLRHGERIAQMVLAPVTRARFEAVEALSDTPRGAGGFGSTGRG</sequence>
<dbReference type="Gene3D" id="2.70.40.10">
    <property type="match status" value="1"/>
</dbReference>
<evidence type="ECO:0000313" key="9">
    <source>
        <dbReference type="Proteomes" id="UP000257131"/>
    </source>
</evidence>
<protein>
    <recommendedName>
        <fullName evidence="5">Deoxyuridine 5'-triphosphate nucleotidohydrolase</fullName>
        <shortName evidence="5">dUTPase</shortName>
        <ecNumber evidence="5">3.6.1.23</ecNumber>
    </recommendedName>
    <alternativeName>
        <fullName evidence="5">dUTP pyrophosphatase</fullName>
    </alternativeName>
</protein>
<evidence type="ECO:0000256" key="2">
    <source>
        <dbReference type="ARBA" id="ARBA00022801"/>
    </source>
</evidence>
<dbReference type="PANTHER" id="PTHR11241:SF0">
    <property type="entry name" value="DEOXYURIDINE 5'-TRIPHOSPHATE NUCLEOTIDOHYDROLASE"/>
    <property type="match status" value="1"/>
</dbReference>
<comment type="cofactor">
    <cofactor evidence="5">
        <name>Mg(2+)</name>
        <dbReference type="ChEBI" id="CHEBI:18420"/>
    </cofactor>
</comment>
<gene>
    <name evidence="5" type="primary">dut</name>
    <name evidence="8" type="ORF">DRV84_08575</name>
</gene>
<dbReference type="HAMAP" id="MF_00116">
    <property type="entry name" value="dUTPase_bact"/>
    <property type="match status" value="1"/>
</dbReference>
<feature type="binding site" evidence="5">
    <location>
        <begin position="109"/>
        <end position="111"/>
    </location>
    <ligand>
        <name>substrate</name>
    </ligand>
</feature>
<comment type="caution">
    <text evidence="5">Lacks conserved residue(s) required for the propagation of feature annotation.</text>
</comment>
<proteinExistence type="inferred from homology"/>
<dbReference type="InterPro" id="IPR036157">
    <property type="entry name" value="dUTPase-like_sf"/>
</dbReference>
<evidence type="ECO:0000256" key="3">
    <source>
        <dbReference type="ARBA" id="ARBA00023080"/>
    </source>
</evidence>
<dbReference type="InterPro" id="IPR033704">
    <property type="entry name" value="dUTPase_trimeric"/>
</dbReference>
<dbReference type="NCBIfam" id="NF001862">
    <property type="entry name" value="PRK00601.1"/>
    <property type="match status" value="1"/>
</dbReference>
<comment type="caution">
    <text evidence="8">The sequence shown here is derived from an EMBL/GenBank/DDBJ whole genome shotgun (WGS) entry which is preliminary data.</text>
</comment>
<dbReference type="EMBL" id="QOHR01000009">
    <property type="protein sequence ID" value="REC56841.1"/>
    <property type="molecule type" value="Genomic_DNA"/>
</dbReference>
<dbReference type="GO" id="GO:0004170">
    <property type="term" value="F:dUTP diphosphatase activity"/>
    <property type="evidence" value="ECO:0007669"/>
    <property type="project" value="UniProtKB-UniRule"/>
</dbReference>